<sequence>MQPYHLIPALIPALILTLALEAQAGIYKCQGPDGRLSFSSLPCPAQEQQIDLRLSAEEREQRRLAEEKAAAASQGRQQREAQGQGEAATPQNAYDKLMQKLAGRVYRTAAPLSGASAVTQPESSAEQLAGELVRNMEQGLTFDVEPGSTFDPVSNNPGDASVQQVAAFLKKNLHNPGSLEVIEWGPVLKVIKIDSQDFSSRKEYRVRLRFQAKNGLGQPVALDQVFILDHSAAVLRVADFDDRPLQDY</sequence>
<feature type="region of interest" description="Disordered" evidence="1">
    <location>
        <begin position="69"/>
        <end position="91"/>
    </location>
</feature>
<dbReference type="OrthoDB" id="7033119at2"/>
<dbReference type="RefSeq" id="WP_067385837.1">
    <property type="nucleotide sequence ID" value="NZ_CP015839.1"/>
</dbReference>
<dbReference type="Proteomes" id="UP000078070">
    <property type="component" value="Chromosome"/>
</dbReference>
<proteinExistence type="predicted"/>
<evidence type="ECO:0000313" key="4">
    <source>
        <dbReference type="Proteomes" id="UP000078070"/>
    </source>
</evidence>
<accession>A0A1A9F284</accession>
<dbReference type="KEGG" id="mars:A8C75_18830"/>
<reference evidence="3 4" key="2">
    <citation type="journal article" date="2018" name="Int. J. Syst. Evol. Microbiol.">
        <title>Marinobacterium aestuarii sp. nov., a benzene-degrading marine bacterium isolated from estuary sediment.</title>
        <authorList>
            <person name="Bae S.S."/>
            <person name="Jung J."/>
            <person name="Chung D."/>
            <person name="Baek K."/>
        </authorList>
    </citation>
    <scope>NUCLEOTIDE SEQUENCE [LARGE SCALE GENOMIC DNA]</scope>
    <source>
        <strain evidence="3 4">ST58-10</strain>
    </source>
</reference>
<keyword evidence="4" id="KW-1185">Reference proteome</keyword>
<feature type="compositionally biased region" description="Low complexity" evidence="1">
    <location>
        <begin position="70"/>
        <end position="88"/>
    </location>
</feature>
<gene>
    <name evidence="3" type="ORF">A8C75_18830</name>
</gene>
<name>A0A1A9F284_9GAMM</name>
<dbReference type="AlphaFoldDB" id="A0A1A9F284"/>
<feature type="domain" description="DUF4124" evidence="2">
    <location>
        <begin position="14"/>
        <end position="54"/>
    </location>
</feature>
<dbReference type="InterPro" id="IPR025392">
    <property type="entry name" value="DUF4124"/>
</dbReference>
<evidence type="ECO:0000256" key="1">
    <source>
        <dbReference type="SAM" id="MobiDB-lite"/>
    </source>
</evidence>
<evidence type="ECO:0000259" key="2">
    <source>
        <dbReference type="Pfam" id="PF13511"/>
    </source>
</evidence>
<protein>
    <recommendedName>
        <fullName evidence="2">DUF4124 domain-containing protein</fullName>
    </recommendedName>
</protein>
<dbReference type="Pfam" id="PF13511">
    <property type="entry name" value="DUF4124"/>
    <property type="match status" value="1"/>
</dbReference>
<dbReference type="EMBL" id="CP015839">
    <property type="protein sequence ID" value="ANG64326.1"/>
    <property type="molecule type" value="Genomic_DNA"/>
</dbReference>
<evidence type="ECO:0000313" key="3">
    <source>
        <dbReference type="EMBL" id="ANG64326.1"/>
    </source>
</evidence>
<organism evidence="3 4">
    <name type="scientific">Marinobacterium aestuarii</name>
    <dbReference type="NCBI Taxonomy" id="1821621"/>
    <lineage>
        <taxon>Bacteria</taxon>
        <taxon>Pseudomonadati</taxon>
        <taxon>Pseudomonadota</taxon>
        <taxon>Gammaproteobacteria</taxon>
        <taxon>Oceanospirillales</taxon>
        <taxon>Oceanospirillaceae</taxon>
        <taxon>Marinobacterium</taxon>
    </lineage>
</organism>
<reference evidence="4" key="1">
    <citation type="submission" date="2016-05" db="EMBL/GenBank/DDBJ databases">
        <authorList>
            <person name="Baek K."/>
            <person name="Yang S.-J."/>
        </authorList>
    </citation>
    <scope>NUCLEOTIDE SEQUENCE [LARGE SCALE GENOMIC DNA]</scope>
    <source>
        <strain evidence="4">ST58-10</strain>
    </source>
</reference>
<dbReference type="STRING" id="1821621.A8C75_18830"/>